<dbReference type="PANTHER" id="PTHR34504:SF2">
    <property type="entry name" value="UPF0150 PROTEIN SSL0259"/>
    <property type="match status" value="1"/>
</dbReference>
<comment type="caution">
    <text evidence="2">The sequence shown here is derived from an EMBL/GenBank/DDBJ whole genome shotgun (WGS) entry which is preliminary data.</text>
</comment>
<sequence>MRVARTFPVIVEQDESGYFTVTCPVLSGCYSQGKTLKEAMENIKEAIELCLEELTEDEIPDTSNILVSQVVVS</sequence>
<dbReference type="InterPro" id="IPR035069">
    <property type="entry name" value="TTHA1013/TTHA0281-like"/>
</dbReference>
<dbReference type="InterPro" id="IPR051404">
    <property type="entry name" value="TA_system_antitoxin"/>
</dbReference>
<protein>
    <recommendedName>
        <fullName evidence="1">HicB-like antitoxin of toxin-antitoxin system domain-containing protein</fullName>
    </recommendedName>
</protein>
<name>A0A1Y3PJH1_9BACI</name>
<dbReference type="EMBL" id="LZRT01000075">
    <property type="protein sequence ID" value="OUM87493.1"/>
    <property type="molecule type" value="Genomic_DNA"/>
</dbReference>
<evidence type="ECO:0000313" key="2">
    <source>
        <dbReference type="EMBL" id="OUM87493.1"/>
    </source>
</evidence>
<dbReference type="Gene3D" id="3.30.160.250">
    <property type="match status" value="1"/>
</dbReference>
<dbReference type="Proteomes" id="UP000196475">
    <property type="component" value="Unassembled WGS sequence"/>
</dbReference>
<reference evidence="3" key="1">
    <citation type="submission" date="2016-06" db="EMBL/GenBank/DDBJ databases">
        <authorList>
            <person name="Nascimento L."/>
            <person name="Pereira R.V."/>
            <person name="Martins L.F."/>
            <person name="Quaggio R.B."/>
            <person name="Silva A.M."/>
            <person name="Setubal J.C."/>
        </authorList>
    </citation>
    <scope>NUCLEOTIDE SEQUENCE [LARGE SCALE GENOMIC DNA]</scope>
</reference>
<dbReference type="SUPFAM" id="SSF143100">
    <property type="entry name" value="TTHA1013/TTHA0281-like"/>
    <property type="match status" value="1"/>
</dbReference>
<evidence type="ECO:0000313" key="3">
    <source>
        <dbReference type="Proteomes" id="UP000196475"/>
    </source>
</evidence>
<dbReference type="InterPro" id="IPR031807">
    <property type="entry name" value="HicB-like"/>
</dbReference>
<proteinExistence type="predicted"/>
<dbReference type="PANTHER" id="PTHR34504">
    <property type="entry name" value="ANTITOXIN HICB"/>
    <property type="match status" value="1"/>
</dbReference>
<evidence type="ECO:0000259" key="1">
    <source>
        <dbReference type="Pfam" id="PF15919"/>
    </source>
</evidence>
<gene>
    <name evidence="2" type="ORF">BAA01_12675</name>
</gene>
<accession>A0A1Y3PJH1</accession>
<organism evidence="2 3">
    <name type="scientific">Bacillus thermozeamaize</name>
    <dbReference type="NCBI Taxonomy" id="230954"/>
    <lineage>
        <taxon>Bacteria</taxon>
        <taxon>Bacillati</taxon>
        <taxon>Bacillota</taxon>
        <taxon>Bacilli</taxon>
        <taxon>Bacillales</taxon>
        <taxon>Bacillaceae</taxon>
        <taxon>Bacillus</taxon>
    </lineage>
</organism>
<dbReference type="Pfam" id="PF15919">
    <property type="entry name" value="HicB_lk_antitox"/>
    <property type="match status" value="1"/>
</dbReference>
<dbReference type="PROSITE" id="PS51257">
    <property type="entry name" value="PROKAR_LIPOPROTEIN"/>
    <property type="match status" value="1"/>
</dbReference>
<feature type="domain" description="HicB-like antitoxin of toxin-antitoxin system" evidence="1">
    <location>
        <begin position="7"/>
        <end position="63"/>
    </location>
</feature>
<dbReference type="AlphaFoldDB" id="A0A1Y3PJH1"/>